<sequence>MLVANVRFAMLFSTTVFRLAEIDPRLGQGHTLLVSPAYWVSSEHPGDSDVPDLETKPLPALLTAMILADLREPLLFPTACDLESLGPVLPISTTTTERRRFSGTETVVQGSGVSQERVLAFSYEAAGVSPAARLLRRARLQRQEAVSRLSTLPLPTSSPIIPPVPEDCPALGTLPDPPELPEPQHQLVLREHVVYEGCLEAWRGTLDQSRQVLAKLFLHEHIESAHREACAYEHFLSAPRIEGTTVPRYWGTYTYRGEFYVIVLEDTGPKLKSFRDCNPRQRRAIARHARKVHGSGLGFPAAMSHFTRDADGDIRVIDFGDSFEHRCDPDCEELNKLIRALAASSACRSNSLVPDNPFTLPPFKSV</sequence>
<reference evidence="1" key="1">
    <citation type="submission" date="2022-01" db="EMBL/GenBank/DDBJ databases">
        <title>Comparative genomics reveals a dynamic genome evolution in the ectomycorrhizal milk-cap (Lactarius) mushrooms.</title>
        <authorList>
            <consortium name="DOE Joint Genome Institute"/>
            <person name="Lebreton A."/>
            <person name="Tang N."/>
            <person name="Kuo A."/>
            <person name="LaButti K."/>
            <person name="Drula E."/>
            <person name="Barry K."/>
            <person name="Clum A."/>
            <person name="Lipzen A."/>
            <person name="Mousain D."/>
            <person name="Ng V."/>
            <person name="Wang R."/>
            <person name="Wang X."/>
            <person name="Dai Y."/>
            <person name="Henrissat B."/>
            <person name="Grigoriev I.V."/>
            <person name="Guerin-Laguette A."/>
            <person name="Yu F."/>
            <person name="Martin F.M."/>
        </authorList>
    </citation>
    <scope>NUCLEOTIDE SEQUENCE</scope>
    <source>
        <strain evidence="1">QP</strain>
    </source>
</reference>
<dbReference type="EMBL" id="JAKELL010000025">
    <property type="protein sequence ID" value="KAH8991727.1"/>
    <property type="molecule type" value="Genomic_DNA"/>
</dbReference>
<protein>
    <submittedName>
        <fullName evidence="1">Uncharacterized protein</fullName>
    </submittedName>
</protein>
<evidence type="ECO:0000313" key="1">
    <source>
        <dbReference type="EMBL" id="KAH8991727.1"/>
    </source>
</evidence>
<accession>A0AAD4QDW5</accession>
<proteinExistence type="predicted"/>
<dbReference type="AlphaFoldDB" id="A0AAD4QDW5"/>
<gene>
    <name evidence="1" type="ORF">EDB92DRAFT_650621</name>
</gene>
<keyword evidence="2" id="KW-1185">Reference proteome</keyword>
<organism evidence="1 2">
    <name type="scientific">Lactarius akahatsu</name>
    <dbReference type="NCBI Taxonomy" id="416441"/>
    <lineage>
        <taxon>Eukaryota</taxon>
        <taxon>Fungi</taxon>
        <taxon>Dikarya</taxon>
        <taxon>Basidiomycota</taxon>
        <taxon>Agaricomycotina</taxon>
        <taxon>Agaricomycetes</taxon>
        <taxon>Russulales</taxon>
        <taxon>Russulaceae</taxon>
        <taxon>Lactarius</taxon>
    </lineage>
</organism>
<comment type="caution">
    <text evidence="1">The sequence shown here is derived from an EMBL/GenBank/DDBJ whole genome shotgun (WGS) entry which is preliminary data.</text>
</comment>
<evidence type="ECO:0000313" key="2">
    <source>
        <dbReference type="Proteomes" id="UP001201163"/>
    </source>
</evidence>
<name>A0AAD4QDW5_9AGAM</name>
<dbReference type="Proteomes" id="UP001201163">
    <property type="component" value="Unassembled WGS sequence"/>
</dbReference>